<organism evidence="3 4">
    <name type="scientific">Durusdinium trenchii</name>
    <dbReference type="NCBI Taxonomy" id="1381693"/>
    <lineage>
        <taxon>Eukaryota</taxon>
        <taxon>Sar</taxon>
        <taxon>Alveolata</taxon>
        <taxon>Dinophyceae</taxon>
        <taxon>Suessiales</taxon>
        <taxon>Symbiodiniaceae</taxon>
        <taxon>Durusdinium</taxon>
    </lineage>
</organism>
<dbReference type="SUPFAM" id="SSF56672">
    <property type="entry name" value="DNA/RNA polymerases"/>
    <property type="match status" value="1"/>
</dbReference>
<feature type="compositionally biased region" description="Acidic residues" evidence="2">
    <location>
        <begin position="55"/>
        <end position="66"/>
    </location>
</feature>
<evidence type="ECO:0000256" key="2">
    <source>
        <dbReference type="SAM" id="MobiDB-lite"/>
    </source>
</evidence>
<feature type="region of interest" description="Disordered" evidence="2">
    <location>
        <begin position="1"/>
        <end position="66"/>
    </location>
</feature>
<sequence length="1658" mass="184595">MFGEGEDALKPAASQASGSWEHVPDNLSSLIVDLEDQGQEPDGHSPKPSSVADDTPIDADDEFDGDADLRGFRLKWSKKRRTAQEPVDKDSFGNDGCLSSSPSSTLPAVSSNVDDALSLASAMADRIVEAQADFSVLRCVRNAADLDFLQARAKTMKSALAKLRCVLEIDWSASEVGRQCIDGGGQLRSDCDDVINSIIGTKSPSTIVKRCNAIFAFQRWLASFSDEPAFPLQESLVWDYFVQLKNEGAAPTRATSFVQTLRFCLHVLQVDGAQECVASRRLIGQSELQAAMKRPTQQARPLTVEEVQKLSRIMSDAKRPLHERVICSHLVLMVYTRSRNSDLAFAHDISHDHSERGSPESFGGFIQFTTRYHKAARSVEAKSMLMPIIACGESVGPEPWLDMWLTLRKKSKLPTSGIIDGAVMPAPDLVKPDRWAKRHLSCAETTKILRTLLNCNDHDLRSHSLKRTALSWAAKAGVNRDHRRLLGRHASAVQDSDSIYATDLMVEPVRSLGKVIRMIRNEEFFPDKGRSDFFAARSSDLSGAPIFQPSTPGFLRAPPTPAVVTAEREETGPDTDVKQEVVPADLPNEGIDLVSSSSETSTAGDDFAETSQESEHASDPVLYEELHSEEGGVHAWVQNKKSRVIHAVADAADRVSDSEAGNLELLRDSATKWLCAVSLVAMTSIVESEAHFRKRCTETGLSDRGLTALTNAGYTNLGQLAFACGQPGQPMVETEFNRFSLNVLGAMASLADVSTLKRLVFEGQTMLLAQLREQVSNPDAGATRKLPAVEREVKMRNLRTRLVGVVIEKSLEPSHHLLDIVSQQWESKQLTYISPEKCTSREWEVTMGKTSRQLSIDVDKLLVKGEQTVPDQQVSSEMQVFEALRRRGIALAFSDTLTWECHERYLQRLMQHLRNDAPEGYNKTTLQQVLKADRETFMRVIQKDVSVRRLPDNTLEMDTAVFEAMSSYEVGFCLMPLPKKQEIKGEANSAEEDTPRWGYDRHKKRFATAEETAYPMGLAKMIGMVIVRSLMRFGISANAETLDAVQPISLQALQKMRATVGMQSKASRIPALIRTYKSKVRLRGDPTALPEARLFQRLRAPLQLTSNPVQTLDKGSKLLAIIPGAVLDPRGEDDPPPAVLSLGDNSEDSATQLWGIPWAPEEFFEEAVKAGHSLAMGSFLPKRLEVMIDQQSFMSAEQRNRMRLEKLAFFLKRAHQLRSQEADFKQTLHPDVRKILKSKRILLWQEMLQSINYEDMGVVTEFYTGTQLVGEAERTSLWPFKFTPASMTPHDLSQVSESQRPLITYEAFSFMDQDVISSVWEQTLAERDAGEIQGPFDITEIQPSYPLSKRFGVRQSNKIRCVDDFSQSSVNACAQTSESPKPHTVDVLCSMCLAVMTKLTRSEPWLVRSFDLKRAYRQCAVDPDQHCYSYIAVADPSSRSVKCFKMLALPFGSVRSAHAFLRIAHSLWAILVSVFGVCISNYFDDFIALAERPEAESVTSAVTMTFKMLGWDFAETGDKAPPFGSLVTALGVQLDVACMHSGRVLIDNTKSRKTELIHVLEQVLEHGTLNRQDALRLRGRLQFVSGQIYGRIAKKALAIITQHAYGNGGTELSHDSVHALQLFVRLLQIDVPREILLHSRLCFSCLRMPRMNRKMAPP</sequence>
<feature type="region of interest" description="Disordered" evidence="2">
    <location>
        <begin position="83"/>
        <end position="109"/>
    </location>
</feature>
<feature type="compositionally biased region" description="Polar residues" evidence="2">
    <location>
        <begin position="594"/>
        <end position="603"/>
    </location>
</feature>
<keyword evidence="4" id="KW-1185">Reference proteome</keyword>
<dbReference type="InterPro" id="IPR043502">
    <property type="entry name" value="DNA/RNA_pol_sf"/>
</dbReference>
<feature type="compositionally biased region" description="Low complexity" evidence="2">
    <location>
        <begin position="98"/>
        <end position="109"/>
    </location>
</feature>
<reference evidence="3 4" key="1">
    <citation type="submission" date="2024-02" db="EMBL/GenBank/DDBJ databases">
        <authorList>
            <person name="Chen Y."/>
            <person name="Shah S."/>
            <person name="Dougan E. K."/>
            <person name="Thang M."/>
            <person name="Chan C."/>
        </authorList>
    </citation>
    <scope>NUCLEOTIDE SEQUENCE [LARGE SCALE GENOMIC DNA]</scope>
</reference>
<evidence type="ECO:0000313" key="3">
    <source>
        <dbReference type="EMBL" id="CAK9044688.1"/>
    </source>
</evidence>
<evidence type="ECO:0000313" key="4">
    <source>
        <dbReference type="Proteomes" id="UP001642464"/>
    </source>
</evidence>
<dbReference type="InterPro" id="IPR052055">
    <property type="entry name" value="Hepadnavirus_pol/RT"/>
</dbReference>
<evidence type="ECO:0000256" key="1">
    <source>
        <dbReference type="ARBA" id="ARBA00023172"/>
    </source>
</evidence>
<feature type="region of interest" description="Disordered" evidence="2">
    <location>
        <begin position="587"/>
        <end position="620"/>
    </location>
</feature>
<protein>
    <submittedName>
        <fullName evidence="3">Uncharacterized protein</fullName>
    </submittedName>
</protein>
<name>A0ABP0M0W9_9DINO</name>
<proteinExistence type="predicted"/>
<dbReference type="InterPro" id="IPR011010">
    <property type="entry name" value="DNA_brk_join_enz"/>
</dbReference>
<dbReference type="PANTHER" id="PTHR33050:SF7">
    <property type="entry name" value="RIBONUCLEASE H"/>
    <property type="match status" value="1"/>
</dbReference>
<dbReference type="InterPro" id="IPR013762">
    <property type="entry name" value="Integrase-like_cat_sf"/>
</dbReference>
<comment type="caution">
    <text evidence="3">The sequence shown here is derived from an EMBL/GenBank/DDBJ whole genome shotgun (WGS) entry which is preliminary data.</text>
</comment>
<keyword evidence="1" id="KW-0233">DNA recombination</keyword>
<feature type="compositionally biased region" description="Basic and acidic residues" evidence="2">
    <location>
        <begin position="83"/>
        <end position="92"/>
    </location>
</feature>
<accession>A0ABP0M0W9</accession>
<dbReference type="Proteomes" id="UP001642464">
    <property type="component" value="Unassembled WGS sequence"/>
</dbReference>
<dbReference type="EMBL" id="CAXAMM010018947">
    <property type="protein sequence ID" value="CAK9044688.1"/>
    <property type="molecule type" value="Genomic_DNA"/>
</dbReference>
<gene>
    <name evidence="3" type="ORF">SCF082_LOCUS25356</name>
</gene>
<dbReference type="PANTHER" id="PTHR33050">
    <property type="entry name" value="REVERSE TRANSCRIPTASE DOMAIN-CONTAINING PROTEIN"/>
    <property type="match status" value="1"/>
</dbReference>
<dbReference type="Gene3D" id="1.10.443.10">
    <property type="entry name" value="Intergrase catalytic core"/>
    <property type="match status" value="1"/>
</dbReference>
<dbReference type="SUPFAM" id="SSF56349">
    <property type="entry name" value="DNA breaking-rejoining enzymes"/>
    <property type="match status" value="1"/>
</dbReference>